<protein>
    <submittedName>
        <fullName evidence="2">Uncharacterized protein</fullName>
    </submittedName>
</protein>
<dbReference type="EMBL" id="OW240920">
    <property type="protein sequence ID" value="CAH2315841.1"/>
    <property type="molecule type" value="Genomic_DNA"/>
</dbReference>
<keyword evidence="3" id="KW-1185">Reference proteome</keyword>
<dbReference type="AlphaFoldDB" id="A0AAD1T049"/>
<feature type="region of interest" description="Disordered" evidence="1">
    <location>
        <begin position="130"/>
        <end position="149"/>
    </location>
</feature>
<gene>
    <name evidence="2" type="ORF">PECUL_23A049891</name>
</gene>
<organism evidence="2 3">
    <name type="scientific">Pelobates cultripes</name>
    <name type="common">Western spadefoot toad</name>
    <dbReference type="NCBI Taxonomy" id="61616"/>
    <lineage>
        <taxon>Eukaryota</taxon>
        <taxon>Metazoa</taxon>
        <taxon>Chordata</taxon>
        <taxon>Craniata</taxon>
        <taxon>Vertebrata</taxon>
        <taxon>Euteleostomi</taxon>
        <taxon>Amphibia</taxon>
        <taxon>Batrachia</taxon>
        <taxon>Anura</taxon>
        <taxon>Pelobatoidea</taxon>
        <taxon>Pelobatidae</taxon>
        <taxon>Pelobates</taxon>
    </lineage>
</organism>
<dbReference type="Proteomes" id="UP001295444">
    <property type="component" value="Chromosome 09"/>
</dbReference>
<evidence type="ECO:0000313" key="3">
    <source>
        <dbReference type="Proteomes" id="UP001295444"/>
    </source>
</evidence>
<evidence type="ECO:0000256" key="1">
    <source>
        <dbReference type="SAM" id="MobiDB-lite"/>
    </source>
</evidence>
<proteinExistence type="predicted"/>
<reference evidence="2" key="1">
    <citation type="submission" date="2022-03" db="EMBL/GenBank/DDBJ databases">
        <authorList>
            <person name="Alioto T."/>
            <person name="Alioto T."/>
            <person name="Gomez Garrido J."/>
        </authorList>
    </citation>
    <scope>NUCLEOTIDE SEQUENCE</scope>
</reference>
<evidence type="ECO:0000313" key="2">
    <source>
        <dbReference type="EMBL" id="CAH2315841.1"/>
    </source>
</evidence>
<sequence length="149" mass="17173">MVSVLKAFFTSELAVLKEELGTLTGRIRVTEDEVHNLRVKQDYTTKQVLEISTKYEQLNTQVGQLEDSAHQSNLKVNCRNLSEGCSLLYYRQNRPRDCHLMDYSAYQRNPAITTLKLEKSSCAFNLTPTKRASRRRLEDKTHTPSKHTP</sequence>
<accession>A0AAD1T049</accession>
<name>A0AAD1T049_PELCU</name>